<dbReference type="PANTHER" id="PTHR43669:SF4">
    <property type="entry name" value="SHORT-CHAIN DEHYDROGENASE"/>
    <property type="match status" value="1"/>
</dbReference>
<evidence type="ECO:0000256" key="1">
    <source>
        <dbReference type="ARBA" id="ARBA00006484"/>
    </source>
</evidence>
<dbReference type="AlphaFoldDB" id="A0A0U1M864"/>
<gene>
    <name evidence="3" type="ORF">PISL3812_08299</name>
</gene>
<keyword evidence="4" id="KW-1185">Reference proteome</keyword>
<dbReference type="STRING" id="28573.A0A0U1M864"/>
<name>A0A0U1M864_TALIS</name>
<reference evidence="3 4" key="1">
    <citation type="submission" date="2015-04" db="EMBL/GenBank/DDBJ databases">
        <authorList>
            <person name="Syromyatnikov M.Y."/>
            <person name="Popov V.N."/>
        </authorList>
    </citation>
    <scope>NUCLEOTIDE SEQUENCE [LARGE SCALE GENOMIC DNA]</scope>
    <source>
        <strain evidence="3">WF-38-12</strain>
    </source>
</reference>
<dbReference type="SUPFAM" id="SSF51735">
    <property type="entry name" value="NAD(P)-binding Rossmann-fold domains"/>
    <property type="match status" value="1"/>
</dbReference>
<dbReference type="PANTHER" id="PTHR43669">
    <property type="entry name" value="5-KETO-D-GLUCONATE 5-REDUCTASE"/>
    <property type="match status" value="1"/>
</dbReference>
<proteinExistence type="inferred from homology"/>
<dbReference type="OrthoDB" id="5336600at2759"/>
<dbReference type="Pfam" id="PF00106">
    <property type="entry name" value="adh_short"/>
    <property type="match status" value="1"/>
</dbReference>
<dbReference type="OMA" id="HEAVNGF"/>
<sequence>MSTVLIIGAGSGVGHAAAKTFAAAGYKVALASRTAKIQNPAFTHFVFDASKPDTVSGLFESVRKAVGIPSVVIYNAYGSHLTTPETPFETSLDDFSHDMHVNATSGWISARESVQGFEDLDSEGKLGPDGGTFIFTGNMLNDTVCPGFLPFGMGKTAAAHLVKYLALLAYPGKPYKFYWGDERHADGTPMYTGVNGPAHAEHYLSMVKDPKQGPWQQTFVEGKGYVEFARHEFAIRGQ</sequence>
<organism evidence="3 4">
    <name type="scientific">Talaromyces islandicus</name>
    <name type="common">Penicillium islandicum</name>
    <dbReference type="NCBI Taxonomy" id="28573"/>
    <lineage>
        <taxon>Eukaryota</taxon>
        <taxon>Fungi</taxon>
        <taxon>Dikarya</taxon>
        <taxon>Ascomycota</taxon>
        <taxon>Pezizomycotina</taxon>
        <taxon>Eurotiomycetes</taxon>
        <taxon>Eurotiomycetidae</taxon>
        <taxon>Eurotiales</taxon>
        <taxon>Trichocomaceae</taxon>
        <taxon>Talaromyces</taxon>
        <taxon>Talaromyces sect. Islandici</taxon>
    </lineage>
</organism>
<keyword evidence="2" id="KW-0560">Oxidoreductase</keyword>
<comment type="similarity">
    <text evidence="1">Belongs to the short-chain dehydrogenases/reductases (SDR) family.</text>
</comment>
<dbReference type="Gene3D" id="3.40.50.720">
    <property type="entry name" value="NAD(P)-binding Rossmann-like Domain"/>
    <property type="match status" value="1"/>
</dbReference>
<dbReference type="Proteomes" id="UP000054383">
    <property type="component" value="Unassembled WGS sequence"/>
</dbReference>
<evidence type="ECO:0000313" key="4">
    <source>
        <dbReference type="Proteomes" id="UP000054383"/>
    </source>
</evidence>
<evidence type="ECO:0000313" key="3">
    <source>
        <dbReference type="EMBL" id="CRG91251.1"/>
    </source>
</evidence>
<evidence type="ECO:0000256" key="2">
    <source>
        <dbReference type="ARBA" id="ARBA00023002"/>
    </source>
</evidence>
<dbReference type="GO" id="GO:0016491">
    <property type="term" value="F:oxidoreductase activity"/>
    <property type="evidence" value="ECO:0007669"/>
    <property type="project" value="UniProtKB-KW"/>
</dbReference>
<dbReference type="InterPro" id="IPR002347">
    <property type="entry name" value="SDR_fam"/>
</dbReference>
<dbReference type="InterPro" id="IPR036291">
    <property type="entry name" value="NAD(P)-bd_dom_sf"/>
</dbReference>
<accession>A0A0U1M864</accession>
<dbReference type="EMBL" id="CVMT01000009">
    <property type="protein sequence ID" value="CRG91251.1"/>
    <property type="molecule type" value="Genomic_DNA"/>
</dbReference>
<protein>
    <submittedName>
        <fullName evidence="3">Uncharacterized protein</fullName>
    </submittedName>
</protein>